<dbReference type="Proteomes" id="UP000185669">
    <property type="component" value="Unassembled WGS sequence"/>
</dbReference>
<keyword evidence="1" id="KW-0472">Membrane</keyword>
<dbReference type="EMBL" id="FTNC01000022">
    <property type="protein sequence ID" value="SIR35924.1"/>
    <property type="molecule type" value="Genomic_DNA"/>
</dbReference>
<feature type="transmembrane region" description="Helical" evidence="1">
    <location>
        <begin position="47"/>
        <end position="69"/>
    </location>
</feature>
<dbReference type="AlphaFoldDB" id="A0A1N7AAA3"/>
<feature type="transmembrane region" description="Helical" evidence="1">
    <location>
        <begin position="105"/>
        <end position="123"/>
    </location>
</feature>
<evidence type="ECO:0000313" key="3">
    <source>
        <dbReference type="Proteomes" id="UP000185669"/>
    </source>
</evidence>
<organism evidence="2 3">
    <name type="scientific">Halanaerobium kushneri</name>
    <dbReference type="NCBI Taxonomy" id="56779"/>
    <lineage>
        <taxon>Bacteria</taxon>
        <taxon>Bacillati</taxon>
        <taxon>Bacillota</taxon>
        <taxon>Clostridia</taxon>
        <taxon>Halanaerobiales</taxon>
        <taxon>Halanaerobiaceae</taxon>
        <taxon>Halanaerobium</taxon>
    </lineage>
</organism>
<dbReference type="RefSeq" id="WP_076545739.1">
    <property type="nucleotide sequence ID" value="NZ_FTNC01000022.1"/>
</dbReference>
<protein>
    <recommendedName>
        <fullName evidence="4">DUF4064 domain-containing protein</fullName>
    </recommendedName>
</protein>
<evidence type="ECO:0000313" key="2">
    <source>
        <dbReference type="EMBL" id="SIR35924.1"/>
    </source>
</evidence>
<keyword evidence="1" id="KW-0812">Transmembrane</keyword>
<sequence>MKKLLTFFHFFVGIGALFGGGGAIINPLSPMGIPIDVLENSPFNSFLVPGIILFVIIGLGNIFAAVILFKNYDYSFYISHFMGLVLAGWIVVQCVMMRTINFLHIIYFIIGGVEMLISLRLIISEKTVS</sequence>
<reference evidence="3" key="1">
    <citation type="submission" date="2017-01" db="EMBL/GenBank/DDBJ databases">
        <authorList>
            <person name="Varghese N."/>
            <person name="Submissions S."/>
        </authorList>
    </citation>
    <scope>NUCLEOTIDE SEQUENCE [LARGE SCALE GENOMIC DNA]</scope>
    <source>
        <strain evidence="3">ATCC 700103</strain>
    </source>
</reference>
<feature type="transmembrane region" description="Helical" evidence="1">
    <location>
        <begin position="81"/>
        <end position="99"/>
    </location>
</feature>
<dbReference type="OrthoDB" id="1909107at2"/>
<keyword evidence="1" id="KW-1133">Transmembrane helix</keyword>
<accession>A0A1N7AAA3</accession>
<evidence type="ECO:0008006" key="4">
    <source>
        <dbReference type="Google" id="ProtNLM"/>
    </source>
</evidence>
<keyword evidence="3" id="KW-1185">Reference proteome</keyword>
<dbReference type="STRING" id="56779.SAMN05421834_12216"/>
<gene>
    <name evidence="2" type="ORF">SAMN05421834_12216</name>
</gene>
<name>A0A1N7AAA3_9FIRM</name>
<evidence type="ECO:0000256" key="1">
    <source>
        <dbReference type="SAM" id="Phobius"/>
    </source>
</evidence>
<proteinExistence type="predicted"/>